<reference evidence="7 8" key="1">
    <citation type="journal article" date="2016" name="Nat. Commun.">
        <title>Thousands of microbial genomes shed light on interconnected biogeochemical processes in an aquifer system.</title>
        <authorList>
            <person name="Anantharaman K."/>
            <person name="Brown C.T."/>
            <person name="Hug L.A."/>
            <person name="Sharon I."/>
            <person name="Castelle C.J."/>
            <person name="Probst A.J."/>
            <person name="Thomas B.C."/>
            <person name="Singh A."/>
            <person name="Wilkins M.J."/>
            <person name="Karaoz U."/>
            <person name="Brodie E.L."/>
            <person name="Williams K.H."/>
            <person name="Hubbard S.S."/>
            <person name="Banfield J.F."/>
        </authorList>
    </citation>
    <scope>NUCLEOTIDE SEQUENCE [LARGE SCALE GENOMIC DNA]</scope>
</reference>
<dbReference type="InterPro" id="IPR000630">
    <property type="entry name" value="Ribosomal_uS8"/>
</dbReference>
<evidence type="ECO:0000256" key="2">
    <source>
        <dbReference type="ARBA" id="ARBA00022980"/>
    </source>
</evidence>
<dbReference type="GO" id="GO:0006412">
    <property type="term" value="P:translation"/>
    <property type="evidence" value="ECO:0007669"/>
    <property type="project" value="UniProtKB-UniRule"/>
</dbReference>
<dbReference type="PANTHER" id="PTHR11758">
    <property type="entry name" value="40S RIBOSOMAL PROTEIN S15A"/>
    <property type="match status" value="1"/>
</dbReference>
<keyword evidence="5" id="KW-0694">RNA-binding</keyword>
<dbReference type="NCBIfam" id="NF001109">
    <property type="entry name" value="PRK00136.1"/>
    <property type="match status" value="1"/>
</dbReference>
<dbReference type="InterPro" id="IPR047863">
    <property type="entry name" value="Ribosomal_uS8_CS"/>
</dbReference>
<dbReference type="SUPFAM" id="SSF56047">
    <property type="entry name" value="Ribosomal protein S8"/>
    <property type="match status" value="1"/>
</dbReference>
<dbReference type="InterPro" id="IPR035987">
    <property type="entry name" value="Ribosomal_uS8_sf"/>
</dbReference>
<dbReference type="GO" id="GO:1990904">
    <property type="term" value="C:ribonucleoprotein complex"/>
    <property type="evidence" value="ECO:0007669"/>
    <property type="project" value="UniProtKB-KW"/>
</dbReference>
<evidence type="ECO:0000256" key="3">
    <source>
        <dbReference type="ARBA" id="ARBA00023274"/>
    </source>
</evidence>
<dbReference type="GO" id="GO:0019843">
    <property type="term" value="F:rRNA binding"/>
    <property type="evidence" value="ECO:0007669"/>
    <property type="project" value="UniProtKB-UniRule"/>
</dbReference>
<dbReference type="Proteomes" id="UP000177096">
    <property type="component" value="Unassembled WGS sequence"/>
</dbReference>
<keyword evidence="2 5" id="KW-0689">Ribosomal protein</keyword>
<evidence type="ECO:0000313" key="7">
    <source>
        <dbReference type="EMBL" id="OHB09340.1"/>
    </source>
</evidence>
<dbReference type="GO" id="GO:0003735">
    <property type="term" value="F:structural constituent of ribosome"/>
    <property type="evidence" value="ECO:0007669"/>
    <property type="project" value="InterPro"/>
</dbReference>
<dbReference type="EMBL" id="MHWM01000003">
    <property type="protein sequence ID" value="OHB09340.1"/>
    <property type="molecule type" value="Genomic_DNA"/>
</dbReference>
<sequence>MDTISNMIIQIKNAGNAGHDRVSVPYSKLNHSIAEVLKKEGFIKGSEIKTEKPTRPNSRSGEKKKVLSIDLFMENRVPKIKGVERISKPSKRVYKKSYEIRAIKNGYGALIISTPSGIMSGREAKKQKVGGEALFSIW</sequence>
<dbReference type="Gene3D" id="3.30.1490.10">
    <property type="match status" value="1"/>
</dbReference>
<dbReference type="GO" id="GO:0005840">
    <property type="term" value="C:ribosome"/>
    <property type="evidence" value="ECO:0007669"/>
    <property type="project" value="UniProtKB-KW"/>
</dbReference>
<dbReference type="GO" id="GO:0005737">
    <property type="term" value="C:cytoplasm"/>
    <property type="evidence" value="ECO:0007669"/>
    <property type="project" value="UniProtKB-ARBA"/>
</dbReference>
<name>A0A1G2UJI1_9BACT</name>
<dbReference type="Pfam" id="PF00410">
    <property type="entry name" value="Ribosomal_S8"/>
    <property type="match status" value="1"/>
</dbReference>
<proteinExistence type="inferred from homology"/>
<comment type="similarity">
    <text evidence="1 5 6">Belongs to the universal ribosomal protein uS8 family.</text>
</comment>
<evidence type="ECO:0000256" key="6">
    <source>
        <dbReference type="RuleBase" id="RU003660"/>
    </source>
</evidence>
<comment type="subunit">
    <text evidence="5">Part of the 30S ribosomal subunit. Contacts proteins S5 and S12.</text>
</comment>
<organism evidence="7 8">
    <name type="scientific">Candidatus Zambryskibacteria bacterium RIFCSPLOWO2_02_FULL_39_14</name>
    <dbReference type="NCBI Taxonomy" id="1802769"/>
    <lineage>
        <taxon>Bacteria</taxon>
        <taxon>Candidatus Zambryskiibacteriota</taxon>
    </lineage>
</organism>
<dbReference type="PROSITE" id="PS00053">
    <property type="entry name" value="RIBOSOMAL_S8"/>
    <property type="match status" value="1"/>
</dbReference>
<keyword evidence="5" id="KW-0699">rRNA-binding</keyword>
<dbReference type="HAMAP" id="MF_01302_B">
    <property type="entry name" value="Ribosomal_uS8_B"/>
    <property type="match status" value="1"/>
</dbReference>
<accession>A0A1G2UJI1</accession>
<dbReference type="AlphaFoldDB" id="A0A1G2UJI1"/>
<keyword evidence="3 5" id="KW-0687">Ribonucleoprotein</keyword>
<dbReference type="Gene3D" id="3.30.1370.30">
    <property type="match status" value="1"/>
</dbReference>
<evidence type="ECO:0000313" key="8">
    <source>
        <dbReference type="Proteomes" id="UP000177096"/>
    </source>
</evidence>
<gene>
    <name evidence="5" type="primary">rpsH</name>
    <name evidence="7" type="ORF">A3I86_02520</name>
</gene>
<dbReference type="FunFam" id="3.30.1490.10:FF:000001">
    <property type="entry name" value="30S ribosomal protein S8"/>
    <property type="match status" value="1"/>
</dbReference>
<evidence type="ECO:0000256" key="5">
    <source>
        <dbReference type="HAMAP-Rule" id="MF_01302"/>
    </source>
</evidence>
<comment type="function">
    <text evidence="5">One of the primary rRNA binding proteins, it binds directly to 16S rRNA central domain where it helps coordinate assembly of the platform of the 30S subunit.</text>
</comment>
<evidence type="ECO:0000256" key="1">
    <source>
        <dbReference type="ARBA" id="ARBA00006471"/>
    </source>
</evidence>
<protein>
    <recommendedName>
        <fullName evidence="4 5">Small ribosomal subunit protein uS8</fullName>
    </recommendedName>
</protein>
<comment type="caution">
    <text evidence="7">The sequence shown here is derived from an EMBL/GenBank/DDBJ whole genome shotgun (WGS) entry which is preliminary data.</text>
</comment>
<evidence type="ECO:0000256" key="4">
    <source>
        <dbReference type="ARBA" id="ARBA00035258"/>
    </source>
</evidence>